<dbReference type="Proteomes" id="UP001180840">
    <property type="component" value="Unassembled WGS sequence"/>
</dbReference>
<keyword evidence="9" id="KW-1185">Reference proteome</keyword>
<reference evidence="8" key="1">
    <citation type="submission" date="2023-07" db="EMBL/GenBank/DDBJ databases">
        <title>Sequencing the genomes of 1000 actinobacteria strains.</title>
        <authorList>
            <person name="Klenk H.-P."/>
        </authorList>
    </citation>
    <scope>NUCLEOTIDE SEQUENCE</scope>
    <source>
        <strain evidence="8">DSM 107476</strain>
    </source>
</reference>
<keyword evidence="4" id="KW-0812">Transmembrane</keyword>
<evidence type="ECO:0000313" key="9">
    <source>
        <dbReference type="Proteomes" id="UP001180840"/>
    </source>
</evidence>
<keyword evidence="6" id="KW-0472">Membrane</keyword>
<dbReference type="InterPro" id="IPR005614">
    <property type="entry name" value="NrfD-like"/>
</dbReference>
<dbReference type="EMBL" id="JAVDXZ010000001">
    <property type="protein sequence ID" value="MDR7328985.1"/>
    <property type="molecule type" value="Genomic_DNA"/>
</dbReference>
<name>A0ABU1ZW50_9CORY</name>
<evidence type="ECO:0000313" key="8">
    <source>
        <dbReference type="EMBL" id="MDR7328985.1"/>
    </source>
</evidence>
<evidence type="ECO:0000256" key="2">
    <source>
        <dbReference type="ARBA" id="ARBA00008929"/>
    </source>
</evidence>
<dbReference type="Pfam" id="PF03916">
    <property type="entry name" value="NrfD"/>
    <property type="match status" value="1"/>
</dbReference>
<comment type="subcellular location">
    <subcellularLocation>
        <location evidence="1">Cell membrane</location>
        <topology evidence="1">Multi-pass membrane protein</topology>
    </subcellularLocation>
</comment>
<keyword evidence="5" id="KW-1133">Transmembrane helix</keyword>
<dbReference type="RefSeq" id="WP_290197967.1">
    <property type="nucleotide sequence ID" value="NZ_CP047654.1"/>
</dbReference>
<feature type="region of interest" description="Disordered" evidence="7">
    <location>
        <begin position="43"/>
        <end position="68"/>
    </location>
</feature>
<proteinExistence type="inferred from homology"/>
<dbReference type="PANTHER" id="PTHR34856">
    <property type="entry name" value="PROTEIN NRFD"/>
    <property type="match status" value="1"/>
</dbReference>
<dbReference type="InterPro" id="IPR052049">
    <property type="entry name" value="Electron_transfer_protein"/>
</dbReference>
<gene>
    <name evidence="8" type="ORF">J2S39_000661</name>
</gene>
<sequence>MTEFRIPKVIPDIVNRVTGRWAPPGTGESKGKQRLHLDYVDRATRERQAERQSEDLEARRRFRRGGKSEGLEQRMVPDMEFSSYYGRPIVKAPPWGWPIGVYLWLGGIAGGSGVLAFGGQLMRNSELARNMRISAFGSAALGSLALVGDLGRPERALNMFRVFKVTSPMSMGSYLLLTFATSAALPAASEADTLLIENGKVIALPKPLRTFLRSASEASTPITGTLGPLLATYTGVLFSNTSVPAWSEGREYLPYIFGSSGALAAGGTAMIVTSPENAGPARVLAVAGTATEMYSMHRMKATMDPTVREVYEKDSPGILLKASEAAVVAGSLGTVAAHVLNALGKRSRGLSIASGVALVAGSAFTRFGVLHAGHNSVKDPKYVVEPQKRRMEKARAEGRLSENITTLS</sequence>
<evidence type="ECO:0000256" key="5">
    <source>
        <dbReference type="ARBA" id="ARBA00022989"/>
    </source>
</evidence>
<feature type="compositionally biased region" description="Basic and acidic residues" evidence="7">
    <location>
        <begin position="43"/>
        <end position="59"/>
    </location>
</feature>
<evidence type="ECO:0000256" key="6">
    <source>
        <dbReference type="ARBA" id="ARBA00023136"/>
    </source>
</evidence>
<protein>
    <submittedName>
        <fullName evidence="8">Formate-dependent nitrite reductase membrane component NrfD</fullName>
    </submittedName>
</protein>
<evidence type="ECO:0000256" key="4">
    <source>
        <dbReference type="ARBA" id="ARBA00022692"/>
    </source>
</evidence>
<dbReference type="Gene3D" id="1.20.1630.10">
    <property type="entry name" value="Formate dehydrogenase/DMSO reductase domain"/>
    <property type="match status" value="1"/>
</dbReference>
<dbReference type="PANTHER" id="PTHR34856:SF2">
    <property type="entry name" value="PROTEIN NRFD"/>
    <property type="match status" value="1"/>
</dbReference>
<accession>A0ABU1ZW50</accession>
<organism evidence="8 9">
    <name type="scientific">Corynebacterium guangdongense</name>
    <dbReference type="NCBI Taxonomy" id="1783348"/>
    <lineage>
        <taxon>Bacteria</taxon>
        <taxon>Bacillati</taxon>
        <taxon>Actinomycetota</taxon>
        <taxon>Actinomycetes</taxon>
        <taxon>Mycobacteriales</taxon>
        <taxon>Corynebacteriaceae</taxon>
        <taxon>Corynebacterium</taxon>
    </lineage>
</organism>
<comment type="similarity">
    <text evidence="2">Belongs to the NrfD family.</text>
</comment>
<comment type="caution">
    <text evidence="8">The sequence shown here is derived from an EMBL/GenBank/DDBJ whole genome shotgun (WGS) entry which is preliminary data.</text>
</comment>
<evidence type="ECO:0000256" key="7">
    <source>
        <dbReference type="SAM" id="MobiDB-lite"/>
    </source>
</evidence>
<keyword evidence="3" id="KW-1003">Cell membrane</keyword>
<evidence type="ECO:0000256" key="3">
    <source>
        <dbReference type="ARBA" id="ARBA00022475"/>
    </source>
</evidence>
<evidence type="ECO:0000256" key="1">
    <source>
        <dbReference type="ARBA" id="ARBA00004651"/>
    </source>
</evidence>